<dbReference type="Gene3D" id="2.60.40.420">
    <property type="entry name" value="Cupredoxins - blue copper proteins"/>
    <property type="match status" value="3"/>
</dbReference>
<dbReference type="SUPFAM" id="SSF49503">
    <property type="entry name" value="Cupredoxins"/>
    <property type="match status" value="3"/>
</dbReference>
<dbReference type="PROSITE" id="PS00080">
    <property type="entry name" value="MULTICOPPER_OXIDASE2"/>
    <property type="match status" value="1"/>
</dbReference>
<evidence type="ECO:0000256" key="1">
    <source>
        <dbReference type="ARBA" id="ARBA00010609"/>
    </source>
</evidence>
<dbReference type="PANTHER" id="PTHR11709:SF414">
    <property type="entry name" value="ADR239WP"/>
    <property type="match status" value="1"/>
</dbReference>
<comment type="similarity">
    <text evidence="1">Belongs to the multicopper oxidase family.</text>
</comment>
<gene>
    <name evidence="9" type="ORF">EN45_035090</name>
</gene>
<dbReference type="Pfam" id="PF07731">
    <property type="entry name" value="Cu-oxidase_2"/>
    <property type="match status" value="1"/>
</dbReference>
<feature type="domain" description="Plastocyanin-like" evidence="8">
    <location>
        <begin position="117"/>
        <end position="227"/>
    </location>
</feature>
<evidence type="ECO:0000256" key="2">
    <source>
        <dbReference type="ARBA" id="ARBA00022723"/>
    </source>
</evidence>
<evidence type="ECO:0000259" key="8">
    <source>
        <dbReference type="Pfam" id="PF07732"/>
    </source>
</evidence>
<sequence length="661" mass="73525">MGYTPVRCQTMQRQYSRDRKTAPISELLAPRPMPGLSGRPWPIAGCSLAACLLIGLMYLLQSSIFFGPLILPGRHHQNIQEDEAIIARPRIELHPEDHVYRAPATQYLDWRVTSEFRRPDGVLKRVYLINGLFPGPTVEARPGDTLIINVTSALPDEPIALHWHGLHVTNAMDGAVGISQCPITSGGHFVYNLTIPSDQSGTFWYHAHSGVSRADGLYGGLVVHAPASKSTASSLMPRRRDNLPRYTYDRELLLLVGDWYHRTAGDVLEWYMDPGNFGNEPVPDSMLINGVGHFDCMMAVPARPVDCIDQQVNNSFINLDPHASYRIRVVNTGALAGISLVFDNHLLDLLQVDSVDVARSKERNVNSIGVLLPGQRMDFILRPLLQTSEKQSHMRIQFDQDSFKYANPALTPDQTFAINYRSDAVDGPPLKANYLNIGEAPSAPSILRSIPPIAQQTHVVYTKIQKMARHSNKPFGYFNQTTWKPQQDPPVPLTSIPRAKWDANQFAITTGPEPVWIDLVINNLDEGSHPFHLHGHHFFVLAVHQAEFGWGSYNPFVDKIPPHLGPESDALRNHTDDVNNPSTGYNTGLYDTSRAALRDTVQIPSRGYAVLRFRADNPGVWLFHCHMLWHSATGMAMLIDVQGDPAGLNAHADSGESCPAF</sequence>
<evidence type="ECO:0000256" key="3">
    <source>
        <dbReference type="ARBA" id="ARBA00023002"/>
    </source>
</evidence>
<evidence type="ECO:0000256" key="5">
    <source>
        <dbReference type="SAM" id="Phobius"/>
    </source>
</evidence>
<accession>A0A167XXW4</accession>
<dbReference type="AlphaFoldDB" id="A0A167XXW4"/>
<evidence type="ECO:0000259" key="7">
    <source>
        <dbReference type="Pfam" id="PF07731"/>
    </source>
</evidence>
<dbReference type="InterPro" id="IPR008972">
    <property type="entry name" value="Cupredoxin"/>
</dbReference>
<dbReference type="GO" id="GO:0005507">
    <property type="term" value="F:copper ion binding"/>
    <property type="evidence" value="ECO:0007669"/>
    <property type="project" value="InterPro"/>
</dbReference>
<dbReference type="InterPro" id="IPR011706">
    <property type="entry name" value="Cu-oxidase_C"/>
</dbReference>
<evidence type="ECO:0000259" key="6">
    <source>
        <dbReference type="Pfam" id="PF00394"/>
    </source>
</evidence>
<keyword evidence="5" id="KW-0812">Transmembrane</keyword>
<protein>
    <submittedName>
        <fullName evidence="9">Iron transport multicopper oxidase</fullName>
    </submittedName>
</protein>
<evidence type="ECO:0000313" key="9">
    <source>
        <dbReference type="EMBL" id="KZN93335.1"/>
    </source>
</evidence>
<organism evidence="9">
    <name type="scientific">Penicillium chrysogenum</name>
    <name type="common">Penicillium notatum</name>
    <dbReference type="NCBI Taxonomy" id="5076"/>
    <lineage>
        <taxon>Eukaryota</taxon>
        <taxon>Fungi</taxon>
        <taxon>Dikarya</taxon>
        <taxon>Ascomycota</taxon>
        <taxon>Pezizomycotina</taxon>
        <taxon>Eurotiomycetes</taxon>
        <taxon>Eurotiomycetidae</taxon>
        <taxon>Eurotiales</taxon>
        <taxon>Aspergillaceae</taxon>
        <taxon>Penicillium</taxon>
        <taxon>Penicillium chrysogenum species complex</taxon>
    </lineage>
</organism>
<dbReference type="EMBL" id="CM002798">
    <property type="protein sequence ID" value="KZN93335.1"/>
    <property type="molecule type" value="Genomic_DNA"/>
</dbReference>
<dbReference type="InterPro" id="IPR002355">
    <property type="entry name" value="Cu_oxidase_Cu_BS"/>
</dbReference>
<keyword evidence="5" id="KW-0472">Membrane</keyword>
<feature type="domain" description="Plastocyanin-like" evidence="6">
    <location>
        <begin position="252"/>
        <end position="386"/>
    </location>
</feature>
<name>A0A167XXW4_PENCH</name>
<keyword evidence="2" id="KW-0479">Metal-binding</keyword>
<evidence type="ECO:0000256" key="4">
    <source>
        <dbReference type="ARBA" id="ARBA00023008"/>
    </source>
</evidence>
<feature type="domain" description="Plastocyanin-like" evidence="7">
    <location>
        <begin position="509"/>
        <end position="641"/>
    </location>
</feature>
<keyword evidence="4" id="KW-0186">Copper</keyword>
<dbReference type="Pfam" id="PF07732">
    <property type="entry name" value="Cu-oxidase_3"/>
    <property type="match status" value="1"/>
</dbReference>
<proteinExistence type="inferred from homology"/>
<dbReference type="Pfam" id="PF00394">
    <property type="entry name" value="Cu-oxidase"/>
    <property type="match status" value="1"/>
</dbReference>
<dbReference type="InterPro" id="IPR045087">
    <property type="entry name" value="Cu-oxidase_fam"/>
</dbReference>
<dbReference type="PANTHER" id="PTHR11709">
    <property type="entry name" value="MULTI-COPPER OXIDASE"/>
    <property type="match status" value="1"/>
</dbReference>
<dbReference type="CDD" id="cd13910">
    <property type="entry name" value="CuRO_3_MCO_like_4"/>
    <property type="match status" value="1"/>
</dbReference>
<dbReference type="InterPro" id="IPR001117">
    <property type="entry name" value="Cu-oxidase_2nd"/>
</dbReference>
<keyword evidence="3" id="KW-0560">Oxidoreductase</keyword>
<keyword evidence="5" id="KW-1133">Transmembrane helix</keyword>
<reference evidence="9" key="1">
    <citation type="journal article" date="2014" name="Genome Announc.">
        <title>Complete sequencing and chromosome-scale genome assembly of the industrial progenitor strain P2niaD18 from the penicillin producer Penicillium chrysogenum.</title>
        <authorList>
            <person name="Specht T."/>
            <person name="Dahlmann T.A."/>
            <person name="Zadra I."/>
            <person name="Kurnsteiner H."/>
            <person name="Kuck U."/>
        </authorList>
    </citation>
    <scope>NUCLEOTIDE SEQUENCE [LARGE SCALE GENOMIC DNA]</scope>
    <source>
        <strain evidence="9">P2niaD18</strain>
    </source>
</reference>
<dbReference type="Proteomes" id="UP000076449">
    <property type="component" value="Chromosome I"/>
</dbReference>
<feature type="transmembrane region" description="Helical" evidence="5">
    <location>
        <begin position="41"/>
        <end position="60"/>
    </location>
</feature>
<dbReference type="InterPro" id="IPR011707">
    <property type="entry name" value="Cu-oxidase-like_N"/>
</dbReference>
<dbReference type="GO" id="GO:0016491">
    <property type="term" value="F:oxidoreductase activity"/>
    <property type="evidence" value="ECO:0007669"/>
    <property type="project" value="UniProtKB-KW"/>
</dbReference>